<sequence>MGIDEQIVLAKTTFKLDPAAENPFTGTIHFNWKPYVQLHASGGKEPPPNLLDEFLDDSGPIWKPLPHLELPKDFDLPSSAAASREYKAYEEDTPNDDYQILEQSLQRFELAPSRTMTAVHFLLPNGWRSNDGLLVRYGGNRIARARTEISFGDWRIRLDKLAHADRDYHKSLINARGYGITHIGRISRFDNKEFRSEDFRTILKSLNFAFSLMTGRHTSALLPIGSSARKAVWTQWDSARVDPAEPIESFRDSHIANTQFTELGRKVLATCTNELKADVLRLVLKYLIQANRSPDPELAVGGYVTGLLLLAHNILVVENREVSGNYFRNTSADILIGRILNAAKIDMSIPGHFEFLQDVSDSLKSRDGVTRDALGCITKIRNEVMHPTSQRILSWSAKQWIECRIVAHYFLETCILYWLDYKGQYSSRMASPRWAGDTHPVPWG</sequence>
<gene>
    <name evidence="2" type="ORF">FHS29_002467</name>
</gene>
<keyword evidence="3" id="KW-1185">Reference proteome</keyword>
<comment type="caution">
    <text evidence="2">The sequence shown here is derived from an EMBL/GenBank/DDBJ whole genome shotgun (WGS) entry which is preliminary data.</text>
</comment>
<dbReference type="EMBL" id="JACHJN010000003">
    <property type="protein sequence ID" value="MBB5955886.1"/>
    <property type="molecule type" value="Genomic_DNA"/>
</dbReference>
<accession>A0A841CJS2</accession>
<dbReference type="Proteomes" id="UP000547510">
    <property type="component" value="Unassembled WGS sequence"/>
</dbReference>
<evidence type="ECO:0000259" key="1">
    <source>
        <dbReference type="Pfam" id="PF26308"/>
    </source>
</evidence>
<proteinExistence type="predicted"/>
<dbReference type="AlphaFoldDB" id="A0A841CJS2"/>
<organism evidence="2 3">
    <name type="scientific">Saccharothrix tamanrassetensis</name>
    <dbReference type="NCBI Taxonomy" id="1051531"/>
    <lineage>
        <taxon>Bacteria</taxon>
        <taxon>Bacillati</taxon>
        <taxon>Actinomycetota</taxon>
        <taxon>Actinomycetes</taxon>
        <taxon>Pseudonocardiales</taxon>
        <taxon>Pseudonocardiaceae</taxon>
        <taxon>Saccharothrix</taxon>
    </lineage>
</organism>
<feature type="domain" description="YopA central" evidence="1">
    <location>
        <begin position="112"/>
        <end position="245"/>
    </location>
</feature>
<dbReference type="RefSeq" id="WP_184690686.1">
    <property type="nucleotide sequence ID" value="NZ_JACHJN010000003.1"/>
</dbReference>
<evidence type="ECO:0000313" key="2">
    <source>
        <dbReference type="EMBL" id="MBB5955886.1"/>
    </source>
</evidence>
<evidence type="ECO:0000313" key="3">
    <source>
        <dbReference type="Proteomes" id="UP000547510"/>
    </source>
</evidence>
<reference evidence="2 3" key="1">
    <citation type="submission" date="2020-08" db="EMBL/GenBank/DDBJ databases">
        <title>Genomic Encyclopedia of Type Strains, Phase III (KMG-III): the genomes of soil and plant-associated and newly described type strains.</title>
        <authorList>
            <person name="Whitman W."/>
        </authorList>
    </citation>
    <scope>NUCLEOTIDE SEQUENCE [LARGE SCALE GENOMIC DNA]</scope>
    <source>
        <strain evidence="2 3">CECT 8640</strain>
    </source>
</reference>
<protein>
    <recommendedName>
        <fullName evidence="1">YopA central domain-containing protein</fullName>
    </recommendedName>
</protein>
<name>A0A841CJS2_9PSEU</name>
<dbReference type="InterPro" id="IPR058684">
    <property type="entry name" value="YopA_M"/>
</dbReference>
<dbReference type="Pfam" id="PF26308">
    <property type="entry name" value="YopA_M"/>
    <property type="match status" value="1"/>
</dbReference>